<dbReference type="SMART" id="SM00320">
    <property type="entry name" value="WD40"/>
    <property type="match status" value="3"/>
</dbReference>
<keyword evidence="1 3" id="KW-0853">WD repeat</keyword>
<comment type="caution">
    <text evidence="4">The sequence shown here is derived from an EMBL/GenBank/DDBJ whole genome shotgun (WGS) entry which is preliminary data.</text>
</comment>
<dbReference type="PROSITE" id="PS50082">
    <property type="entry name" value="WD_REPEATS_2"/>
    <property type="match status" value="1"/>
</dbReference>
<gene>
    <name evidence="4" type="ORF">EII35_03605</name>
</gene>
<dbReference type="InterPro" id="IPR036322">
    <property type="entry name" value="WD40_repeat_dom_sf"/>
</dbReference>
<feature type="repeat" description="WD" evidence="3">
    <location>
        <begin position="208"/>
        <end position="230"/>
    </location>
</feature>
<dbReference type="OrthoDB" id="218695at2"/>
<dbReference type="InterPro" id="IPR019775">
    <property type="entry name" value="WD40_repeat_CS"/>
</dbReference>
<keyword evidence="2" id="KW-0677">Repeat</keyword>
<dbReference type="AlphaFoldDB" id="A0A3P1WW04"/>
<evidence type="ECO:0000313" key="5">
    <source>
        <dbReference type="Proteomes" id="UP000280935"/>
    </source>
</evidence>
<reference evidence="4 5" key="1">
    <citation type="submission" date="2018-11" db="EMBL/GenBank/DDBJ databases">
        <title>Genomes From Bacteria Associated with the Canine Oral Cavity: a Test Case for Automated Genome-Based Taxonomic Assignment.</title>
        <authorList>
            <person name="Coil D.A."/>
            <person name="Jospin G."/>
            <person name="Darling A.E."/>
            <person name="Wallis C."/>
            <person name="Davis I.J."/>
            <person name="Harris S."/>
            <person name="Eisen J.A."/>
            <person name="Holcombe L.J."/>
            <person name="O'Flynn C."/>
        </authorList>
    </citation>
    <scope>NUCLEOTIDE SEQUENCE [LARGE SCALE GENOMIC DNA]</scope>
    <source>
        <strain evidence="4 5">OH2822_COT-296</strain>
    </source>
</reference>
<dbReference type="Gene3D" id="2.130.10.10">
    <property type="entry name" value="YVTN repeat-like/Quinoprotein amine dehydrogenase"/>
    <property type="match status" value="1"/>
</dbReference>
<name>A0A3P1WW04_9ACTN</name>
<dbReference type="EMBL" id="RQYT01000004">
    <property type="protein sequence ID" value="RRD50824.1"/>
    <property type="molecule type" value="Genomic_DNA"/>
</dbReference>
<evidence type="ECO:0000256" key="1">
    <source>
        <dbReference type="ARBA" id="ARBA00022574"/>
    </source>
</evidence>
<accession>A0A3P1WW04</accession>
<dbReference type="PROSITE" id="PS00678">
    <property type="entry name" value="WD_REPEATS_1"/>
    <property type="match status" value="1"/>
</dbReference>
<evidence type="ECO:0000256" key="2">
    <source>
        <dbReference type="ARBA" id="ARBA00022737"/>
    </source>
</evidence>
<dbReference type="InterPro" id="IPR001680">
    <property type="entry name" value="WD40_rpt"/>
</dbReference>
<dbReference type="SUPFAM" id="SSF50978">
    <property type="entry name" value="WD40 repeat-like"/>
    <property type="match status" value="1"/>
</dbReference>
<dbReference type="Pfam" id="PF00400">
    <property type="entry name" value="WD40"/>
    <property type="match status" value="2"/>
</dbReference>
<dbReference type="PANTHER" id="PTHR19848">
    <property type="entry name" value="WD40 REPEAT PROTEIN"/>
    <property type="match status" value="1"/>
</dbReference>
<dbReference type="Proteomes" id="UP000280935">
    <property type="component" value="Unassembled WGS sequence"/>
</dbReference>
<evidence type="ECO:0000256" key="3">
    <source>
        <dbReference type="PROSITE-ProRule" id="PRU00221"/>
    </source>
</evidence>
<dbReference type="RefSeq" id="WP_125227096.1">
    <property type="nucleotide sequence ID" value="NZ_RQYT01000004.1"/>
</dbReference>
<protein>
    <submittedName>
        <fullName evidence="4">Uncharacterized protein</fullName>
    </submittedName>
</protein>
<dbReference type="PANTHER" id="PTHR19848:SF8">
    <property type="entry name" value="F-BOX AND WD REPEAT DOMAIN CONTAINING 7"/>
    <property type="match status" value="1"/>
</dbReference>
<proteinExistence type="predicted"/>
<organism evidence="4 5">
    <name type="scientific">Arachnia propionica</name>
    <dbReference type="NCBI Taxonomy" id="1750"/>
    <lineage>
        <taxon>Bacteria</taxon>
        <taxon>Bacillati</taxon>
        <taxon>Actinomycetota</taxon>
        <taxon>Actinomycetes</taxon>
        <taxon>Propionibacteriales</taxon>
        <taxon>Propionibacteriaceae</taxon>
        <taxon>Arachnia</taxon>
    </lineage>
</organism>
<evidence type="ECO:0000313" key="4">
    <source>
        <dbReference type="EMBL" id="RRD50824.1"/>
    </source>
</evidence>
<dbReference type="InterPro" id="IPR015943">
    <property type="entry name" value="WD40/YVTN_repeat-like_dom_sf"/>
</dbReference>
<sequence length="302" mass="31839">MTETAPLALTSPWLRRSGTGFQVDDLHPLSDGGIALRAPGRLDIVRHDATTSLHLDVRTIATWGDDRLVAVTNDETLAVIDVADGRLAVPELPLNVDSEAITLALAVDHRGWAATAGDERDITVHDLASGAAVASWEDLDEGTTCLAFLPDGRLVSGGWEDQIRVWDPATGALLPGPLFGLVDGELWGHRDAVSHLVPFEAPDGSCRLASSGEDRTVRVWDLVTGRELGGTIRSHDAIIRGLVVDGSRVVSVGAEGRIVVVDGDGNLVSTRELGPVTVWDAAIVSGELALALDDGWGTVALP</sequence>